<keyword evidence="2" id="KW-1185">Reference proteome</keyword>
<protein>
    <recommendedName>
        <fullName evidence="3">Protein CR006 P-loop domain-containing protein</fullName>
    </recommendedName>
</protein>
<sequence length="552" mass="62529">MKKHLSETKNLLQKYESEIKSITNLILTSKKRCEEVKLKIAVLSEIGNTDSKEWKAFIETGATFIQKTDFNKKICPYCRQPLIDNAVRILSAYETYLSDKSLSELKLALKSKENLRQKLLTITTNYTISEQFKALIDANTSIPVFFDKVSGILQMQSEQKKSLISSIDAETDNAPLLFKSTDELISCISSICDEYQKNIVHLRDEQAKKNQMIAELSSQMKSLIEQKAISTQKELFFDWFEKMRVVDELKKCQTELSTRSISILAKTASQTLVTENLKTKFQEELDALGLKKLSVDLSEAGVSRGQSFMQLKLINNNSVTEILSEGEQKGVALALFIAERRMQISKNPIILDDPVNSLDHFITAKLVERLSSLGNQIIIFSHNLLLQTSLTSLRGLHECGANQVSSCKKSTKHLFMYSVNSHGRDKKGVIVEMKQDNVANNLLVAHKRLKEEPFNRECSIMVGAILRHTIELIVDETIFRNQIPVKFHGKKNSIQWDQLKTLNPDVTIIDKLNNLFSRLSGGDLHSGVEQSDNPMDYEELEGIYNELVTLIA</sequence>
<accession>A0ABR7DT31</accession>
<dbReference type="InterPro" id="IPR027417">
    <property type="entry name" value="P-loop_NTPase"/>
</dbReference>
<evidence type="ECO:0000313" key="2">
    <source>
        <dbReference type="Proteomes" id="UP000651475"/>
    </source>
</evidence>
<dbReference type="EMBL" id="JACOOJ010000033">
    <property type="protein sequence ID" value="MBC5634220.1"/>
    <property type="molecule type" value="Genomic_DNA"/>
</dbReference>
<dbReference type="Proteomes" id="UP000651475">
    <property type="component" value="Unassembled WGS sequence"/>
</dbReference>
<reference evidence="1 2" key="1">
    <citation type="submission" date="2020-08" db="EMBL/GenBank/DDBJ databases">
        <title>Genome public.</title>
        <authorList>
            <person name="Liu C."/>
            <person name="Sun Q."/>
        </authorList>
    </citation>
    <scope>NUCLEOTIDE SEQUENCE [LARGE SCALE GENOMIC DNA]</scope>
    <source>
        <strain evidence="1 2">NSJ-79</strain>
    </source>
</reference>
<evidence type="ECO:0008006" key="3">
    <source>
        <dbReference type="Google" id="ProtNLM"/>
    </source>
</evidence>
<dbReference type="Gene3D" id="3.40.50.300">
    <property type="entry name" value="P-loop containing nucleotide triphosphate hydrolases"/>
    <property type="match status" value="1"/>
</dbReference>
<proteinExistence type="predicted"/>
<dbReference type="SUPFAM" id="SSF52540">
    <property type="entry name" value="P-loop containing nucleoside triphosphate hydrolases"/>
    <property type="match status" value="1"/>
</dbReference>
<dbReference type="RefSeq" id="WP_186930838.1">
    <property type="nucleotide sequence ID" value="NZ_JACOOJ010000033.1"/>
</dbReference>
<organism evidence="1 2">
    <name type="scientific">Parabacteroides hominis</name>
    <dbReference type="NCBI Taxonomy" id="2763057"/>
    <lineage>
        <taxon>Bacteria</taxon>
        <taxon>Pseudomonadati</taxon>
        <taxon>Bacteroidota</taxon>
        <taxon>Bacteroidia</taxon>
        <taxon>Bacteroidales</taxon>
        <taxon>Tannerellaceae</taxon>
        <taxon>Parabacteroides</taxon>
    </lineage>
</organism>
<gene>
    <name evidence="1" type="ORF">H8S65_15850</name>
</gene>
<name>A0ABR7DT31_9BACT</name>
<evidence type="ECO:0000313" key="1">
    <source>
        <dbReference type="EMBL" id="MBC5634220.1"/>
    </source>
</evidence>
<comment type="caution">
    <text evidence="1">The sequence shown here is derived from an EMBL/GenBank/DDBJ whole genome shotgun (WGS) entry which is preliminary data.</text>
</comment>